<dbReference type="GO" id="GO:0016477">
    <property type="term" value="P:cell migration"/>
    <property type="evidence" value="ECO:0007669"/>
    <property type="project" value="TreeGrafter"/>
</dbReference>
<evidence type="ECO:0000256" key="14">
    <source>
        <dbReference type="ARBA" id="ARBA00023136"/>
    </source>
</evidence>
<dbReference type="InterPro" id="IPR008999">
    <property type="entry name" value="Actin-crosslinking"/>
</dbReference>
<dbReference type="GO" id="GO:0007163">
    <property type="term" value="P:establishment or maintenance of cell polarity"/>
    <property type="evidence" value="ECO:0007669"/>
    <property type="project" value="TreeGrafter"/>
</dbReference>
<keyword evidence="10" id="KW-0833">Ubl conjugation pathway</keyword>
<dbReference type="PROSITE" id="PS00659">
    <property type="entry name" value="GLYCOSYL_HYDROL_F5"/>
    <property type="match status" value="1"/>
</dbReference>
<evidence type="ECO:0000256" key="19">
    <source>
        <dbReference type="SAM" id="Phobius"/>
    </source>
</evidence>
<evidence type="ECO:0000256" key="9">
    <source>
        <dbReference type="ARBA" id="ARBA00022771"/>
    </source>
</evidence>
<dbReference type="SUPFAM" id="SSF50405">
    <property type="entry name" value="Actin-crosslinking proteins"/>
    <property type="match status" value="1"/>
</dbReference>
<dbReference type="GO" id="GO:0051017">
    <property type="term" value="P:actin filament bundle assembly"/>
    <property type="evidence" value="ECO:0007669"/>
    <property type="project" value="TreeGrafter"/>
</dbReference>
<dbReference type="InterPro" id="IPR018087">
    <property type="entry name" value="Glyco_hydro_5_CS"/>
</dbReference>
<comment type="caution">
    <text evidence="21">The sequence shown here is derived from an EMBL/GenBank/DDBJ whole genome shotgun (WGS) entry which is preliminary data.</text>
</comment>
<dbReference type="GO" id="GO:0015629">
    <property type="term" value="C:actin cytoskeleton"/>
    <property type="evidence" value="ECO:0007669"/>
    <property type="project" value="TreeGrafter"/>
</dbReference>
<evidence type="ECO:0000256" key="12">
    <source>
        <dbReference type="ARBA" id="ARBA00022833"/>
    </source>
</evidence>
<dbReference type="PANTHER" id="PTHR10551:SF9">
    <property type="entry name" value="FASCIN-2"/>
    <property type="match status" value="1"/>
</dbReference>
<dbReference type="FunFam" id="3.30.40.10:FF:000233">
    <property type="entry name" value="RING-H2 finger protein ATL54"/>
    <property type="match status" value="1"/>
</dbReference>
<evidence type="ECO:0000256" key="11">
    <source>
        <dbReference type="ARBA" id="ARBA00022801"/>
    </source>
</evidence>
<dbReference type="SMART" id="SM00184">
    <property type="entry name" value="RING"/>
    <property type="match status" value="1"/>
</dbReference>
<dbReference type="EC" id="2.3.2.27" evidence="5"/>
<dbReference type="GO" id="GO:0008270">
    <property type="term" value="F:zinc ion binding"/>
    <property type="evidence" value="ECO:0007669"/>
    <property type="project" value="UniProtKB-KW"/>
</dbReference>
<dbReference type="InterPro" id="IPR017853">
    <property type="entry name" value="GH"/>
</dbReference>
<evidence type="ECO:0000256" key="6">
    <source>
        <dbReference type="ARBA" id="ARBA00022679"/>
    </source>
</evidence>
<keyword evidence="15" id="KW-0326">Glycosidase</keyword>
<keyword evidence="13 19" id="KW-1133">Transmembrane helix</keyword>
<reference evidence="21" key="1">
    <citation type="journal article" date="2016" name="Nat. Genet.">
        <title>A high-quality carrot genome assembly provides new insights into carotenoid accumulation and asterid genome evolution.</title>
        <authorList>
            <person name="Iorizzo M."/>
            <person name="Ellison S."/>
            <person name="Senalik D."/>
            <person name="Zeng P."/>
            <person name="Satapoomin P."/>
            <person name="Huang J."/>
            <person name="Bowman M."/>
            <person name="Iovene M."/>
            <person name="Sanseverino W."/>
            <person name="Cavagnaro P."/>
            <person name="Yildiz M."/>
            <person name="Macko-Podgorni A."/>
            <person name="Moranska E."/>
            <person name="Grzebelus E."/>
            <person name="Grzebelus D."/>
            <person name="Ashrafi H."/>
            <person name="Zheng Z."/>
            <person name="Cheng S."/>
            <person name="Spooner D."/>
            <person name="Van Deynze A."/>
            <person name="Simon P."/>
        </authorList>
    </citation>
    <scope>NUCLEOTIDE SEQUENCE [LARGE SCALE GENOMIC DNA]</scope>
    <source>
        <tissue evidence="21">Leaf</tissue>
    </source>
</reference>
<comment type="subcellular location">
    <subcellularLocation>
        <location evidence="2">Membrane</location>
        <topology evidence="2">Single-pass membrane protein</topology>
    </subcellularLocation>
</comment>
<feature type="transmembrane region" description="Helical" evidence="19">
    <location>
        <begin position="437"/>
        <end position="455"/>
    </location>
</feature>
<keyword evidence="14 19" id="KW-0472">Membrane</keyword>
<keyword evidence="9 17" id="KW-0863">Zinc-finger</keyword>
<dbReference type="InterPro" id="IPR001841">
    <property type="entry name" value="Znf_RING"/>
</dbReference>
<dbReference type="Gene3D" id="3.20.20.80">
    <property type="entry name" value="Glycosidases"/>
    <property type="match status" value="2"/>
</dbReference>
<keyword evidence="7 19" id="KW-0812">Transmembrane</keyword>
<evidence type="ECO:0000256" key="10">
    <source>
        <dbReference type="ARBA" id="ARBA00022786"/>
    </source>
</evidence>
<dbReference type="AlphaFoldDB" id="A0A162B723"/>
<feature type="region of interest" description="Disordered" evidence="18">
    <location>
        <begin position="190"/>
        <end position="239"/>
    </location>
</feature>
<evidence type="ECO:0000256" key="7">
    <source>
        <dbReference type="ARBA" id="ARBA00022692"/>
    </source>
</evidence>
<dbReference type="PANTHER" id="PTHR10551">
    <property type="entry name" value="FASCIN"/>
    <property type="match status" value="1"/>
</dbReference>
<keyword evidence="11" id="KW-0378">Hydrolase</keyword>
<evidence type="ECO:0000256" key="4">
    <source>
        <dbReference type="ARBA" id="ARBA00005641"/>
    </source>
</evidence>
<name>A0A162B723_DAUCS</name>
<dbReference type="InterPro" id="IPR057232">
    <property type="entry name" value="DUF7910"/>
</dbReference>
<evidence type="ECO:0000256" key="16">
    <source>
        <dbReference type="ARBA" id="ARBA00024209"/>
    </source>
</evidence>
<accession>A0A162B723</accession>
<dbReference type="Pfam" id="PF25490">
    <property type="entry name" value="DUF7910"/>
    <property type="match status" value="2"/>
</dbReference>
<evidence type="ECO:0000259" key="20">
    <source>
        <dbReference type="PROSITE" id="PS50089"/>
    </source>
</evidence>
<keyword evidence="8" id="KW-0479">Metal-binding</keyword>
<dbReference type="GO" id="GO:0004553">
    <property type="term" value="F:hydrolase activity, hydrolyzing O-glycosyl compounds"/>
    <property type="evidence" value="ECO:0007669"/>
    <property type="project" value="InterPro"/>
</dbReference>
<gene>
    <name evidence="21" type="ORF">DCAR_003459</name>
</gene>
<dbReference type="GO" id="GO:0005737">
    <property type="term" value="C:cytoplasm"/>
    <property type="evidence" value="ECO:0007669"/>
    <property type="project" value="TreeGrafter"/>
</dbReference>
<keyword evidence="12" id="KW-0862">Zinc</keyword>
<comment type="similarity">
    <text evidence="4">Belongs to the glycosyl hydrolase 5 (cellulase A) family.</text>
</comment>
<organism evidence="21">
    <name type="scientific">Daucus carota subsp. sativus</name>
    <name type="common">Carrot</name>
    <dbReference type="NCBI Taxonomy" id="79200"/>
    <lineage>
        <taxon>Eukaryota</taxon>
        <taxon>Viridiplantae</taxon>
        <taxon>Streptophyta</taxon>
        <taxon>Embryophyta</taxon>
        <taxon>Tracheophyta</taxon>
        <taxon>Spermatophyta</taxon>
        <taxon>Magnoliopsida</taxon>
        <taxon>eudicotyledons</taxon>
        <taxon>Gunneridae</taxon>
        <taxon>Pentapetalae</taxon>
        <taxon>asterids</taxon>
        <taxon>campanulids</taxon>
        <taxon>Apiales</taxon>
        <taxon>Apiaceae</taxon>
        <taxon>Apioideae</taxon>
        <taxon>Scandiceae</taxon>
        <taxon>Daucinae</taxon>
        <taxon>Daucus</taxon>
        <taxon>Daucus sect. Daucus</taxon>
    </lineage>
</organism>
<evidence type="ECO:0000256" key="15">
    <source>
        <dbReference type="ARBA" id="ARBA00023295"/>
    </source>
</evidence>
<dbReference type="GO" id="GO:0016020">
    <property type="term" value="C:membrane"/>
    <property type="evidence" value="ECO:0007669"/>
    <property type="project" value="UniProtKB-SubCell"/>
</dbReference>
<evidence type="ECO:0000256" key="17">
    <source>
        <dbReference type="PROSITE-ProRule" id="PRU00175"/>
    </source>
</evidence>
<dbReference type="Pfam" id="PF00150">
    <property type="entry name" value="Cellulase"/>
    <property type="match status" value="1"/>
</dbReference>
<dbReference type="Gene3D" id="3.30.40.10">
    <property type="entry name" value="Zinc/RING finger domain, C3HC4 (zinc finger)"/>
    <property type="match status" value="1"/>
</dbReference>
<dbReference type="SMART" id="SM01197">
    <property type="entry name" value="FANCL_C"/>
    <property type="match status" value="1"/>
</dbReference>
<evidence type="ECO:0000256" key="3">
    <source>
        <dbReference type="ARBA" id="ARBA00004906"/>
    </source>
</evidence>
<dbReference type="GO" id="GO:0000272">
    <property type="term" value="P:polysaccharide catabolic process"/>
    <property type="evidence" value="ECO:0007669"/>
    <property type="project" value="InterPro"/>
</dbReference>
<dbReference type="CDD" id="cd16461">
    <property type="entry name" value="RING-H2_EL5-like"/>
    <property type="match status" value="1"/>
</dbReference>
<comment type="similarity">
    <text evidence="16">Belongs to the RING-type zinc finger family. ATL subfamily.</text>
</comment>
<evidence type="ECO:0000256" key="2">
    <source>
        <dbReference type="ARBA" id="ARBA00004167"/>
    </source>
</evidence>
<feature type="domain" description="RING-type" evidence="20">
    <location>
        <begin position="133"/>
        <end position="175"/>
    </location>
</feature>
<dbReference type="CDD" id="cd00257">
    <property type="entry name" value="beta-trefoil_FSCN-like"/>
    <property type="match status" value="1"/>
</dbReference>
<dbReference type="InterPro" id="IPR013083">
    <property type="entry name" value="Znf_RING/FYVE/PHD"/>
</dbReference>
<evidence type="ECO:0000256" key="8">
    <source>
        <dbReference type="ARBA" id="ARBA00022723"/>
    </source>
</evidence>
<dbReference type="STRING" id="79200.A0A162B723"/>
<dbReference type="Gene3D" id="2.80.10.50">
    <property type="match status" value="1"/>
</dbReference>
<dbReference type="InterPro" id="IPR010431">
    <property type="entry name" value="Fascin"/>
</dbReference>
<evidence type="ECO:0000313" key="21">
    <source>
        <dbReference type="EMBL" id="KZN10803.1"/>
    </source>
</evidence>
<dbReference type="GO" id="GO:0061630">
    <property type="term" value="F:ubiquitin protein ligase activity"/>
    <property type="evidence" value="ECO:0007669"/>
    <property type="project" value="UniProtKB-EC"/>
</dbReference>
<dbReference type="Pfam" id="PF13639">
    <property type="entry name" value="zf-RING_2"/>
    <property type="match status" value="1"/>
</dbReference>
<evidence type="ECO:0000256" key="1">
    <source>
        <dbReference type="ARBA" id="ARBA00000900"/>
    </source>
</evidence>
<comment type="catalytic activity">
    <reaction evidence="1">
        <text>S-ubiquitinyl-[E2 ubiquitin-conjugating enzyme]-L-cysteine + [acceptor protein]-L-lysine = [E2 ubiquitin-conjugating enzyme]-L-cysteine + N(6)-ubiquitinyl-[acceptor protein]-L-lysine.</text>
        <dbReference type="EC" id="2.3.2.27"/>
    </reaction>
</comment>
<dbReference type="GO" id="GO:0051015">
    <property type="term" value="F:actin filament binding"/>
    <property type="evidence" value="ECO:0007669"/>
    <property type="project" value="InterPro"/>
</dbReference>
<dbReference type="EMBL" id="LNRQ01000001">
    <property type="protein sequence ID" value="KZN10803.1"/>
    <property type="molecule type" value="Genomic_DNA"/>
</dbReference>
<sequence length="881" mass="98948">MANFYTRILDEEAPPYPKCVDDDCSPKDEDGSKSNLPFSPILLILMCFLVAVFFLICYFIILKRYRVRLNSLRRTFSRNIDQTDENIMNEDHGPELIHPIWLINTVGLTQMVIDSIAIIKYKKGEGLVEETDCSICLSEFGDNESLRLLPKCSHAFHISCIDTWLRSHKNCPLCRAPIVVEASNVGLSTVETTNTDGLGTGEDNLAENLDSNGEGGDGAGDNSAEELSNASNEEVSENKDKALVDQSLRNCGFEVLSAIGEGGSQEVRRSVSLDSYSASMIQIAVANIDPVKVVRHNKNRSLSRIYGVMKSSSFRHFSEKGHVSMKRTLSSTSRKWPKSGSTYSVEGLRGDSRVRAVNLGGWLVVEGWIKPSLFDGIPNGDMLDGTGVQFKSVTSQKYVSSENGGGMNISVDRDVPSLWETFTVHNRRMLQHTYRAYWVRFTTDVCYIILISALWRISETKFQFRTFQGQFLTYDAEGNFVSATAQSPSATETFYLERNIDNRVHIRNNRGTYLQASSINQLTADYPGNPGWEDNAATFQMIIASNTLHGDYQLANGYGPDKAKEVLKTHRDGFVTEQDFDFLYRHGINTVRIPVGWWIASDPNPPAPFIGGTLDALDNAFSWAQAYNIKCIIDLHAAPGSQNGMEHSASRDGTTGWPTPSHISQTLNVIKFLASRYAEHPALLGIELLNEPSAWTVPLDILISYYQQGYQIVRKYSPTAYVIVCQRIGNADPIEIYQADIGSRNVVVDLHYYNLFDTNFINMSAADNIQFIHKSRETQLQALNSRNGPLIFIGEWVNEWDVVNSSNADYQDFGRTQLDVYNMASFGWSYWTLKNAEHHWDFEWNIRNNILQLGSSPVRQSLNAILLFALPCCCFFLHPLQ</sequence>
<feature type="transmembrane region" description="Helical" evidence="19">
    <location>
        <begin position="41"/>
        <end position="61"/>
    </location>
</feature>
<dbReference type="InterPro" id="IPR001547">
    <property type="entry name" value="Glyco_hydro_5"/>
</dbReference>
<dbReference type="SUPFAM" id="SSF57850">
    <property type="entry name" value="RING/U-box"/>
    <property type="match status" value="1"/>
</dbReference>
<evidence type="ECO:0000256" key="13">
    <source>
        <dbReference type="ARBA" id="ARBA00022989"/>
    </source>
</evidence>
<dbReference type="SUPFAM" id="SSF51445">
    <property type="entry name" value="(Trans)glycosidases"/>
    <property type="match status" value="1"/>
</dbReference>
<protein>
    <recommendedName>
        <fullName evidence="5">RING-type E3 ubiquitin transferase</fullName>
        <ecNumber evidence="5">2.3.2.27</ecNumber>
    </recommendedName>
</protein>
<evidence type="ECO:0000256" key="5">
    <source>
        <dbReference type="ARBA" id="ARBA00012483"/>
    </source>
</evidence>
<proteinExistence type="inferred from homology"/>
<evidence type="ECO:0000256" key="18">
    <source>
        <dbReference type="SAM" id="MobiDB-lite"/>
    </source>
</evidence>
<keyword evidence="6" id="KW-0808">Transferase</keyword>
<dbReference type="Gramene" id="KZN10803">
    <property type="protein sequence ID" value="KZN10803"/>
    <property type="gene ID" value="DCAR_003459"/>
</dbReference>
<dbReference type="PROSITE" id="PS50089">
    <property type="entry name" value="ZF_RING_2"/>
    <property type="match status" value="1"/>
</dbReference>
<comment type="pathway">
    <text evidence="3">Protein modification; protein ubiquitination.</text>
</comment>